<keyword evidence="2" id="KW-1185">Reference proteome</keyword>
<dbReference type="AlphaFoldDB" id="A0A1Y1VT47"/>
<protein>
    <submittedName>
        <fullName evidence="1">Uncharacterized protein</fullName>
    </submittedName>
</protein>
<accession>A0A1Y1VT47</accession>
<dbReference type="EMBL" id="MCFD01000092">
    <property type="protein sequence ID" value="ORX64458.1"/>
    <property type="molecule type" value="Genomic_DNA"/>
</dbReference>
<dbReference type="Proteomes" id="UP000193922">
    <property type="component" value="Unassembled WGS sequence"/>
</dbReference>
<dbReference type="GeneID" id="63807765"/>
<dbReference type="RefSeq" id="XP_040739259.1">
    <property type="nucleotide sequence ID" value="XM_040891117.1"/>
</dbReference>
<evidence type="ECO:0000313" key="1">
    <source>
        <dbReference type="EMBL" id="ORX64458.1"/>
    </source>
</evidence>
<proteinExistence type="predicted"/>
<sequence length="66" mass="7730">MVARGTLDPECQQYWLQTSKWAHYLKIPPRYVFLSQIISTVLMSVCAVRCRNLDDADNRRFSVQPI</sequence>
<reference evidence="1 2" key="1">
    <citation type="submission" date="2016-07" db="EMBL/GenBank/DDBJ databases">
        <title>Pervasive Adenine N6-methylation of Active Genes in Fungi.</title>
        <authorList>
            <consortium name="DOE Joint Genome Institute"/>
            <person name="Mondo S.J."/>
            <person name="Dannebaum R.O."/>
            <person name="Kuo R.C."/>
            <person name="Labutti K."/>
            <person name="Haridas S."/>
            <person name="Kuo A."/>
            <person name="Salamov A."/>
            <person name="Ahrendt S.R."/>
            <person name="Lipzen A."/>
            <person name="Sullivan W."/>
            <person name="Andreopoulos W.B."/>
            <person name="Clum A."/>
            <person name="Lindquist E."/>
            <person name="Daum C."/>
            <person name="Ramamoorthy G.K."/>
            <person name="Gryganskyi A."/>
            <person name="Culley D."/>
            <person name="Magnuson J.K."/>
            <person name="James T.Y."/>
            <person name="O'Malley M.A."/>
            <person name="Stajich J.E."/>
            <person name="Spatafora J.W."/>
            <person name="Visel A."/>
            <person name="Grigoriev I.V."/>
        </authorList>
    </citation>
    <scope>NUCLEOTIDE SEQUENCE [LARGE SCALE GENOMIC DNA]</scope>
    <source>
        <strain evidence="1 2">ATCC 12442</strain>
    </source>
</reference>
<evidence type="ECO:0000313" key="2">
    <source>
        <dbReference type="Proteomes" id="UP000193922"/>
    </source>
</evidence>
<comment type="caution">
    <text evidence="1">The sequence shown here is derived from an EMBL/GenBank/DDBJ whole genome shotgun (WGS) entry which is preliminary data.</text>
</comment>
<gene>
    <name evidence="1" type="ORF">DL89DRAFT_318947</name>
</gene>
<name>A0A1Y1VT47_9FUNG</name>
<organism evidence="1 2">
    <name type="scientific">Linderina pennispora</name>
    <dbReference type="NCBI Taxonomy" id="61395"/>
    <lineage>
        <taxon>Eukaryota</taxon>
        <taxon>Fungi</taxon>
        <taxon>Fungi incertae sedis</taxon>
        <taxon>Zoopagomycota</taxon>
        <taxon>Kickxellomycotina</taxon>
        <taxon>Kickxellomycetes</taxon>
        <taxon>Kickxellales</taxon>
        <taxon>Kickxellaceae</taxon>
        <taxon>Linderina</taxon>
    </lineage>
</organism>